<name>A0ABR3Q634_9TREE</name>
<dbReference type="Proteomes" id="UP001565368">
    <property type="component" value="Unassembled WGS sequence"/>
</dbReference>
<proteinExistence type="predicted"/>
<comment type="caution">
    <text evidence="1">The sequence shown here is derived from an EMBL/GenBank/DDBJ whole genome shotgun (WGS) entry which is preliminary data.</text>
</comment>
<evidence type="ECO:0000313" key="2">
    <source>
        <dbReference type="Proteomes" id="UP001565368"/>
    </source>
</evidence>
<gene>
    <name evidence="1" type="ORF">Q8F55_004209</name>
</gene>
<dbReference type="GeneID" id="95985252"/>
<organism evidence="1 2">
    <name type="scientific">Vanrija albida</name>
    <dbReference type="NCBI Taxonomy" id="181172"/>
    <lineage>
        <taxon>Eukaryota</taxon>
        <taxon>Fungi</taxon>
        <taxon>Dikarya</taxon>
        <taxon>Basidiomycota</taxon>
        <taxon>Agaricomycotina</taxon>
        <taxon>Tremellomycetes</taxon>
        <taxon>Trichosporonales</taxon>
        <taxon>Trichosporonaceae</taxon>
        <taxon>Vanrija</taxon>
    </lineage>
</organism>
<evidence type="ECO:0000313" key="1">
    <source>
        <dbReference type="EMBL" id="KAL1410204.1"/>
    </source>
</evidence>
<reference evidence="1 2" key="1">
    <citation type="submission" date="2023-08" db="EMBL/GenBank/DDBJ databases">
        <title>Annotated Genome Sequence of Vanrija albida AlHP1.</title>
        <authorList>
            <person name="Herzog R."/>
        </authorList>
    </citation>
    <scope>NUCLEOTIDE SEQUENCE [LARGE SCALE GENOMIC DNA]</scope>
    <source>
        <strain evidence="1 2">AlHP1</strain>
    </source>
</reference>
<protein>
    <submittedName>
        <fullName evidence="1">Uncharacterized protein</fullName>
    </submittedName>
</protein>
<dbReference type="EMBL" id="JBBXJM010000003">
    <property type="protein sequence ID" value="KAL1410204.1"/>
    <property type="molecule type" value="Genomic_DNA"/>
</dbReference>
<accession>A0ABR3Q634</accession>
<keyword evidence="2" id="KW-1185">Reference proteome</keyword>
<dbReference type="RefSeq" id="XP_069210148.1">
    <property type="nucleotide sequence ID" value="XM_069352730.1"/>
</dbReference>
<sequence length="139" mass="14394">MPNNYTFTLAGFPVGLGHSLGPALALGASEGSGDAVYDLLPALSGVSTLLVDDPTKEVVFRRGGSFLSAPKADGPTQRRAYRVVVDEGYTVSALAIRPDGTYASTVRKDSAWFGTTTTGVALGEKVEGIVVDVAESEEA</sequence>